<protein>
    <submittedName>
        <fullName evidence="6">Pentatricopeptide repeat-containing protein At5g46460, mitochondrial</fullName>
    </submittedName>
</protein>
<dbReference type="GeneID" id="101502891"/>
<dbReference type="PROSITE" id="PS51375">
    <property type="entry name" value="PPR"/>
    <property type="match status" value="4"/>
</dbReference>
<dbReference type="GO" id="GO:0009451">
    <property type="term" value="P:RNA modification"/>
    <property type="evidence" value="ECO:0007669"/>
    <property type="project" value="InterPro"/>
</dbReference>
<dbReference type="Pfam" id="PF20430">
    <property type="entry name" value="Eplus_motif"/>
    <property type="match status" value="1"/>
</dbReference>
<dbReference type="eggNOG" id="KOG4197">
    <property type="taxonomic scope" value="Eukaryota"/>
</dbReference>
<dbReference type="NCBIfam" id="TIGR00756">
    <property type="entry name" value="PPR"/>
    <property type="match status" value="4"/>
</dbReference>
<dbReference type="FunFam" id="1.25.40.10:FF:000344">
    <property type="entry name" value="Pentatricopeptide repeat-containing protein"/>
    <property type="match status" value="1"/>
</dbReference>
<dbReference type="FunFam" id="1.25.40.10:FF:000366">
    <property type="entry name" value="Pentatricopeptide (PPR) repeat-containing protein"/>
    <property type="match status" value="1"/>
</dbReference>
<dbReference type="Pfam" id="PF13041">
    <property type="entry name" value="PPR_2"/>
    <property type="match status" value="2"/>
</dbReference>
<dbReference type="InterPro" id="IPR011990">
    <property type="entry name" value="TPR-like_helical_dom_sf"/>
</dbReference>
<dbReference type="Proteomes" id="UP000087171">
    <property type="component" value="Chromosome Ca6"/>
</dbReference>
<dbReference type="InterPro" id="IPR002885">
    <property type="entry name" value="PPR_rpt"/>
</dbReference>
<feature type="domain" description="DYW" evidence="4">
    <location>
        <begin position="616"/>
        <end position="708"/>
    </location>
</feature>
<evidence type="ECO:0000256" key="2">
    <source>
        <dbReference type="ARBA" id="ARBA00022737"/>
    </source>
</evidence>
<dbReference type="InterPro" id="IPR032867">
    <property type="entry name" value="DYW_dom"/>
</dbReference>
<evidence type="ECO:0000256" key="1">
    <source>
        <dbReference type="ARBA" id="ARBA00006643"/>
    </source>
</evidence>
<dbReference type="PaxDb" id="3827-XP_004504222.1"/>
<dbReference type="Pfam" id="PF12854">
    <property type="entry name" value="PPR_1"/>
    <property type="match status" value="1"/>
</dbReference>
<feature type="repeat" description="PPR" evidence="3">
    <location>
        <begin position="101"/>
        <end position="135"/>
    </location>
</feature>
<organism evidence="5 6">
    <name type="scientific">Cicer arietinum</name>
    <name type="common">Chickpea</name>
    <name type="synonym">Garbanzo</name>
    <dbReference type="NCBI Taxonomy" id="3827"/>
    <lineage>
        <taxon>Eukaryota</taxon>
        <taxon>Viridiplantae</taxon>
        <taxon>Streptophyta</taxon>
        <taxon>Embryophyta</taxon>
        <taxon>Tracheophyta</taxon>
        <taxon>Spermatophyta</taxon>
        <taxon>Magnoliopsida</taxon>
        <taxon>eudicotyledons</taxon>
        <taxon>Gunneridae</taxon>
        <taxon>Pentapetalae</taxon>
        <taxon>rosids</taxon>
        <taxon>fabids</taxon>
        <taxon>Fabales</taxon>
        <taxon>Fabaceae</taxon>
        <taxon>Papilionoideae</taxon>
        <taxon>50 kb inversion clade</taxon>
        <taxon>NPAAA clade</taxon>
        <taxon>Hologalegina</taxon>
        <taxon>IRL clade</taxon>
        <taxon>Cicereae</taxon>
        <taxon>Cicer</taxon>
    </lineage>
</organism>
<reference evidence="5" key="1">
    <citation type="journal article" date="2013" name="Nat. Biotechnol.">
        <title>Draft genome sequence of chickpea (Cicer arietinum) provides a resource for trait improvement.</title>
        <authorList>
            <person name="Varshney R.K."/>
            <person name="Song C."/>
            <person name="Saxena R.K."/>
            <person name="Azam S."/>
            <person name="Yu S."/>
            <person name="Sharpe A.G."/>
            <person name="Cannon S."/>
            <person name="Baek J."/>
            <person name="Rosen B.D."/>
            <person name="Tar'an B."/>
            <person name="Millan T."/>
            <person name="Zhang X."/>
            <person name="Ramsay L.D."/>
            <person name="Iwata A."/>
            <person name="Wang Y."/>
            <person name="Nelson W."/>
            <person name="Farmer A.D."/>
            <person name="Gaur P.M."/>
            <person name="Soderlund C."/>
            <person name="Penmetsa R.V."/>
            <person name="Xu C."/>
            <person name="Bharti A.K."/>
            <person name="He W."/>
            <person name="Winter P."/>
            <person name="Zhao S."/>
            <person name="Hane J.K."/>
            <person name="Carrasquilla-Garcia N."/>
            <person name="Condie J.A."/>
            <person name="Upadhyaya H.D."/>
            <person name="Luo M.C."/>
            <person name="Thudi M."/>
            <person name="Gowda C.L."/>
            <person name="Singh N.P."/>
            <person name="Lichtenzveig J."/>
            <person name="Gali K.K."/>
            <person name="Rubio J."/>
            <person name="Nadarajan N."/>
            <person name="Dolezel J."/>
            <person name="Bansal K.C."/>
            <person name="Xu X."/>
            <person name="Edwards D."/>
            <person name="Zhang G."/>
            <person name="Kahl G."/>
            <person name="Gil J."/>
            <person name="Singh K.B."/>
            <person name="Datta S.K."/>
            <person name="Jackson S.A."/>
            <person name="Wang J."/>
            <person name="Cook D.R."/>
        </authorList>
    </citation>
    <scope>NUCLEOTIDE SEQUENCE [LARGE SCALE GENOMIC DNA]</scope>
    <source>
        <strain evidence="5">cv. CDC Frontier</strain>
    </source>
</reference>
<dbReference type="PANTHER" id="PTHR47926:SF533">
    <property type="entry name" value="DYW DOMAIN-CONTAINING PROTEIN"/>
    <property type="match status" value="1"/>
</dbReference>
<evidence type="ECO:0000256" key="3">
    <source>
        <dbReference type="PROSITE-ProRule" id="PRU00708"/>
    </source>
</evidence>
<feature type="repeat" description="PPR" evidence="3">
    <location>
        <begin position="300"/>
        <end position="334"/>
    </location>
</feature>
<dbReference type="InterPro" id="IPR046848">
    <property type="entry name" value="E_motif"/>
</dbReference>
<evidence type="ECO:0000259" key="4">
    <source>
        <dbReference type="Pfam" id="PF14432"/>
    </source>
</evidence>
<reference evidence="6" key="2">
    <citation type="submission" date="2025-08" db="UniProtKB">
        <authorList>
            <consortium name="RefSeq"/>
        </authorList>
    </citation>
    <scope>IDENTIFICATION</scope>
    <source>
        <tissue evidence="6">Etiolated seedlings</tissue>
    </source>
</reference>
<proteinExistence type="inferred from homology"/>
<dbReference type="AlphaFoldDB" id="A0A1S2YFX4"/>
<accession>A0A1S2YFX4</accession>
<comment type="similarity">
    <text evidence="1">Belongs to the PPR family. PCMP-H subfamily.</text>
</comment>
<keyword evidence="5" id="KW-1185">Reference proteome</keyword>
<dbReference type="Pfam" id="PF14432">
    <property type="entry name" value="DYW_deaminase"/>
    <property type="match status" value="1"/>
</dbReference>
<gene>
    <name evidence="6" type="primary">LOC101502891</name>
</gene>
<dbReference type="RefSeq" id="XP_004504222.1">
    <property type="nucleotide sequence ID" value="XM_004504165.3"/>
</dbReference>
<dbReference type="InterPro" id="IPR046849">
    <property type="entry name" value="E2_motif"/>
</dbReference>
<dbReference type="Pfam" id="PF01535">
    <property type="entry name" value="PPR"/>
    <property type="match status" value="4"/>
</dbReference>
<dbReference type="OrthoDB" id="185373at2759"/>
<feature type="repeat" description="PPR" evidence="3">
    <location>
        <begin position="401"/>
        <end position="435"/>
    </location>
</feature>
<dbReference type="GO" id="GO:0008270">
    <property type="term" value="F:zinc ion binding"/>
    <property type="evidence" value="ECO:0007669"/>
    <property type="project" value="InterPro"/>
</dbReference>
<feature type="repeat" description="PPR" evidence="3">
    <location>
        <begin position="165"/>
        <end position="199"/>
    </location>
</feature>
<keyword evidence="2" id="KW-0677">Repeat</keyword>
<evidence type="ECO:0000313" key="5">
    <source>
        <dbReference type="Proteomes" id="UP000087171"/>
    </source>
</evidence>
<dbReference type="GO" id="GO:0003723">
    <property type="term" value="F:RNA binding"/>
    <property type="evidence" value="ECO:0007669"/>
    <property type="project" value="InterPro"/>
</dbReference>
<dbReference type="InterPro" id="IPR046960">
    <property type="entry name" value="PPR_At4g14850-like_plant"/>
</dbReference>
<evidence type="ECO:0000313" key="6">
    <source>
        <dbReference type="RefSeq" id="XP_004504222.1"/>
    </source>
</evidence>
<dbReference type="PANTHER" id="PTHR47926">
    <property type="entry name" value="PENTATRICOPEPTIDE REPEAT-CONTAINING PROTEIN"/>
    <property type="match status" value="1"/>
</dbReference>
<sequence>MPKNPPFKVPPFFTTKKTNSKCLTTSFTTLIQNPKPSSTSLNSTFSNHLKNQRLDSARAVFNKIPSPHVSLYTKLLLAYAYNHRFPEALTLFNQIPSNSKDTISWNSIIKASIICNDFITAVKLFDEMPRRNSISWTTIIYGLLSSGRVVEAETFFNEMPHDDKDIATWNAMIHGYCNNGRINDALRLFRLMGSRDVISWTSIIAGLDRNGMSYQALVFLKKMVGSSDVEISSTTLVSGLSAAAKISDFYVGVQIHCCMFKFGYCCSLDEYVSASLVTFYASCKKMESTCKVFGEIVCKNVVVWTALLTGFGLNDRHVEALEVFGDMIRFGVVPNESSFTSALNSCVGLGDLEKGRVIHGVAVKMGLENGVYVGNSLVVMYSKCGFIGDALYVFKGIGEKNVVSWNSVIVGCAQHGCGVWALALFKEMLREGVESDEITLTGLLSACSRAGMLQKARCFFGYFGRKRSMKLTIEHYVCMMDVLGRCGEVEEAEALAMSMPVEANSMVWLVLLSACRVHSNLDVAERAAKRIFEMEPDCSPAYVLLSNLYASLRRWSEVAKIRSKMKHNGVVKQPGSSWITLKGLRHEFLSGDRSHPLTEKIYEKLDWLGVKLKEMGYVPDQQFALHDVEIEQQEEMLSYHSERLAIAFGLLSTVEGSRITVMKNLRVCGDCHNVIKLLAKIVDREIVVRDSSRFHHFKNGICSCGDYW</sequence>
<name>A0A1S2YFX4_CICAR</name>
<dbReference type="KEGG" id="cam:101502891"/>
<dbReference type="Pfam" id="PF20431">
    <property type="entry name" value="E_motif"/>
    <property type="match status" value="1"/>
</dbReference>
<dbReference type="Gene3D" id="1.25.40.10">
    <property type="entry name" value="Tetratricopeptide repeat domain"/>
    <property type="match status" value="4"/>
</dbReference>